<accession>K0KND2</accession>
<dbReference type="AlphaFoldDB" id="K0KND2"/>
<proteinExistence type="predicted"/>
<dbReference type="Gene3D" id="3.30.160.20">
    <property type="match status" value="1"/>
</dbReference>
<dbReference type="HOGENOM" id="CLU_1295304_0_0_1"/>
<name>K0KND2_WICCF</name>
<dbReference type="EMBL" id="CAIF01000088">
    <property type="protein sequence ID" value="CCH43692.1"/>
    <property type="molecule type" value="Genomic_DNA"/>
</dbReference>
<sequence>MNKSSPTTQPITDILSYSLLSKIHINRINHQTQTAVNGYSTNGYNTNEPHNELLYQPNHNQQIYNKIPNQQQQNKSSETLNQQPVGQPNQPDTGQLDYQPVEVGELERLKKEEQDQVHEFIPNDEKIDNTAKSILNEHLVQLKIDKATYKHAVLRSNTDKGAPTKVIVTCYIEDIPIARTTGPNSKITGQIVAKFILDYEDYFLNRFKIGKAV</sequence>
<organism evidence="2 3">
    <name type="scientific">Wickerhamomyces ciferrii (strain ATCC 14091 / BCRC 22168 / CBS 111 / JCM 3599 / NBRC 0793 / NRRL Y-1031 F-60-10)</name>
    <name type="common">Yeast</name>
    <name type="synonym">Pichia ciferrii</name>
    <dbReference type="NCBI Taxonomy" id="1206466"/>
    <lineage>
        <taxon>Eukaryota</taxon>
        <taxon>Fungi</taxon>
        <taxon>Dikarya</taxon>
        <taxon>Ascomycota</taxon>
        <taxon>Saccharomycotina</taxon>
        <taxon>Saccharomycetes</taxon>
        <taxon>Phaffomycetales</taxon>
        <taxon>Wickerhamomycetaceae</taxon>
        <taxon>Wickerhamomyces</taxon>
    </lineage>
</organism>
<dbReference type="Proteomes" id="UP000009328">
    <property type="component" value="Unassembled WGS sequence"/>
</dbReference>
<feature type="compositionally biased region" description="Polar residues" evidence="1">
    <location>
        <begin position="69"/>
        <end position="93"/>
    </location>
</feature>
<keyword evidence="3" id="KW-1185">Reference proteome</keyword>
<evidence type="ECO:0000256" key="1">
    <source>
        <dbReference type="SAM" id="MobiDB-lite"/>
    </source>
</evidence>
<dbReference type="InParanoid" id="K0KND2"/>
<reference evidence="2 3" key="1">
    <citation type="journal article" date="2012" name="Eukaryot. Cell">
        <title>Draft genome sequence of Wickerhamomyces ciferrii NRRL Y-1031 F-60-10.</title>
        <authorList>
            <person name="Schneider J."/>
            <person name="Andrea H."/>
            <person name="Blom J."/>
            <person name="Jaenicke S."/>
            <person name="Ruckert C."/>
            <person name="Schorsch C."/>
            <person name="Szczepanowski R."/>
            <person name="Farwick M."/>
            <person name="Goesmann A."/>
            <person name="Puhler A."/>
            <person name="Schaffer S."/>
            <person name="Tauch A."/>
            <person name="Kohler T."/>
            <person name="Brinkrolf K."/>
        </authorList>
    </citation>
    <scope>NUCLEOTIDE SEQUENCE [LARGE SCALE GENOMIC DNA]</scope>
    <source>
        <strain evidence="3">ATCC 14091 / BCRC 22168 / CBS 111 / JCM 3599 / NBRC 0793 / NRRL Y-1031 F-60-10</strain>
    </source>
</reference>
<evidence type="ECO:0000313" key="2">
    <source>
        <dbReference type="EMBL" id="CCH43692.1"/>
    </source>
</evidence>
<evidence type="ECO:0000313" key="3">
    <source>
        <dbReference type="Proteomes" id="UP000009328"/>
    </source>
</evidence>
<feature type="region of interest" description="Disordered" evidence="1">
    <location>
        <begin position="69"/>
        <end position="97"/>
    </location>
</feature>
<protein>
    <submittedName>
        <fullName evidence="2">Uncharacterized protein</fullName>
    </submittedName>
</protein>
<gene>
    <name evidence="2" type="ORF">BN7_3246</name>
</gene>
<comment type="caution">
    <text evidence="2">The sequence shown here is derived from an EMBL/GenBank/DDBJ whole genome shotgun (WGS) entry which is preliminary data.</text>
</comment>